<dbReference type="InterPro" id="IPR007499">
    <property type="entry name" value="ERF_bacteria_virus"/>
</dbReference>
<proteinExistence type="predicted"/>
<organism evidence="1 2">
    <name type="scientific">Aquincola tertiaricarbonis</name>
    <dbReference type="NCBI Taxonomy" id="391953"/>
    <lineage>
        <taxon>Bacteria</taxon>
        <taxon>Pseudomonadati</taxon>
        <taxon>Pseudomonadota</taxon>
        <taxon>Betaproteobacteria</taxon>
        <taxon>Burkholderiales</taxon>
        <taxon>Sphaerotilaceae</taxon>
        <taxon>Aquincola</taxon>
    </lineage>
</organism>
<dbReference type="RefSeq" id="WP_250199232.1">
    <property type="nucleotide sequence ID" value="NZ_CP097636.1"/>
</dbReference>
<protein>
    <submittedName>
        <fullName evidence="1">ERF family protein</fullName>
    </submittedName>
</protein>
<dbReference type="EMBL" id="CP097636">
    <property type="protein sequence ID" value="URI11034.1"/>
    <property type="molecule type" value="Genomic_DNA"/>
</dbReference>
<evidence type="ECO:0000313" key="2">
    <source>
        <dbReference type="Proteomes" id="UP001056201"/>
    </source>
</evidence>
<evidence type="ECO:0000313" key="1">
    <source>
        <dbReference type="EMBL" id="URI11034.1"/>
    </source>
</evidence>
<dbReference type="Pfam" id="PF04404">
    <property type="entry name" value="ERF"/>
    <property type="match status" value="1"/>
</dbReference>
<keyword evidence="2" id="KW-1185">Reference proteome</keyword>
<accession>A0ABY4SEY6</accession>
<gene>
    <name evidence="1" type="ORF">MW290_18875</name>
</gene>
<reference evidence="1" key="1">
    <citation type="submission" date="2022-05" db="EMBL/GenBank/DDBJ databases">
        <title>An RpoN-dependent PEP-CTERM gene is involved in floc formation of an Aquincola tertiaricarbonis strain.</title>
        <authorList>
            <person name="Qiu D."/>
            <person name="Xia M."/>
        </authorList>
    </citation>
    <scope>NUCLEOTIDE SEQUENCE</scope>
    <source>
        <strain evidence="1">RN12</strain>
    </source>
</reference>
<dbReference type="Proteomes" id="UP001056201">
    <property type="component" value="Chromosome 2"/>
</dbReference>
<sequence length="282" mass="30480">MTETLEATAVNTVDLADPKQFAAATVPPEQVLQRIPQPQAQATDPIMAMLQIVVQNGGDLEKMEKLLDLRARLRAEAALEAFTAAMAEFKKNPPVIVKDKHVHFDGAKGATDYDHATHYGVTSAIVSELAKYGISHRWDTDQKEGKIGITCVLTHVAGHSQATRLEAAHDSSGGKNGIQAIISAKSYLERHTLLAATGLSTKDQPDDDGRGTQQEISEADQVLDRLLVALGKTVTDRAALLVWKERNAELAKWAWAHNEFKVAVANHRNGLKAKAQAEGASA</sequence>
<name>A0ABY4SEY6_AQUTE</name>